<protein>
    <recommendedName>
        <fullName evidence="3">Histidine kinase</fullName>
    </recommendedName>
</protein>
<organism evidence="1 2">
    <name type="scientific">Rhodocytophaga aerolata</name>
    <dbReference type="NCBI Taxonomy" id="455078"/>
    <lineage>
        <taxon>Bacteria</taxon>
        <taxon>Pseudomonadati</taxon>
        <taxon>Bacteroidota</taxon>
        <taxon>Cytophagia</taxon>
        <taxon>Cytophagales</taxon>
        <taxon>Rhodocytophagaceae</taxon>
        <taxon>Rhodocytophaga</taxon>
    </lineage>
</organism>
<dbReference type="EMBL" id="JAUKPO010000018">
    <property type="protein sequence ID" value="MDO1449346.1"/>
    <property type="molecule type" value="Genomic_DNA"/>
</dbReference>
<keyword evidence="2" id="KW-1185">Reference proteome</keyword>
<reference evidence="1" key="1">
    <citation type="submission" date="2023-07" db="EMBL/GenBank/DDBJ databases">
        <title>The genome sequence of Rhodocytophaga aerolata KACC 12507.</title>
        <authorList>
            <person name="Zhang X."/>
        </authorList>
    </citation>
    <scope>NUCLEOTIDE SEQUENCE</scope>
    <source>
        <strain evidence="1">KACC 12507</strain>
    </source>
</reference>
<gene>
    <name evidence="1" type="ORF">Q0590_23930</name>
</gene>
<comment type="caution">
    <text evidence="1">The sequence shown here is derived from an EMBL/GenBank/DDBJ whole genome shotgun (WGS) entry which is preliminary data.</text>
</comment>
<sequence>MPKKFKSVHALLTGKLLMQEKLALQTQRLMLAANHPVEQASRLYEVILKLPVIPSTLAQSLYKAIQQEDADDMKIVSAQITSIIKQHTSVKNELQGTTYDAYAQAFFELAMHFQQKIDMINKNYAVLKFYHVASELIISCPAYKNLLFVQLAENASTPFPYKVKFTFNDVEKSNFSFDQQNRENDVWFELSYSAGITYFNTHQIVAYWIPKLYEQKCKV</sequence>
<accession>A0ABT8RB63</accession>
<evidence type="ECO:0008006" key="3">
    <source>
        <dbReference type="Google" id="ProtNLM"/>
    </source>
</evidence>
<proteinExistence type="predicted"/>
<evidence type="ECO:0000313" key="2">
    <source>
        <dbReference type="Proteomes" id="UP001168528"/>
    </source>
</evidence>
<dbReference type="RefSeq" id="WP_302040147.1">
    <property type="nucleotide sequence ID" value="NZ_JAUKPO010000018.1"/>
</dbReference>
<evidence type="ECO:0000313" key="1">
    <source>
        <dbReference type="EMBL" id="MDO1449346.1"/>
    </source>
</evidence>
<name>A0ABT8RB63_9BACT</name>
<dbReference type="Proteomes" id="UP001168528">
    <property type="component" value="Unassembled WGS sequence"/>
</dbReference>